<dbReference type="PANTHER" id="PTHR10219">
    <property type="entry name" value="GLYCOLIPID TRANSFER PROTEIN-RELATED"/>
    <property type="match status" value="1"/>
</dbReference>
<dbReference type="AlphaFoldDB" id="A0A820VQB0"/>
<protein>
    <recommendedName>
        <fullName evidence="3">Glycolipid transfer protein domain-containing protein</fullName>
    </recommendedName>
</protein>
<evidence type="ECO:0000313" key="4">
    <source>
        <dbReference type="EMBL" id="CAF4503410.1"/>
    </source>
</evidence>
<feature type="region of interest" description="Disordered" evidence="1">
    <location>
        <begin position="18"/>
        <end position="38"/>
    </location>
</feature>
<feature type="domain" description="Glycolipid transfer protein" evidence="3">
    <location>
        <begin position="66"/>
        <end position="182"/>
    </location>
</feature>
<evidence type="ECO:0000259" key="3">
    <source>
        <dbReference type="Pfam" id="PF08718"/>
    </source>
</evidence>
<dbReference type="GO" id="GO:1902388">
    <property type="term" value="F:ceramide 1-phosphate transfer activity"/>
    <property type="evidence" value="ECO:0007669"/>
    <property type="project" value="TreeGrafter"/>
</dbReference>
<dbReference type="EMBL" id="CAJOBQ010001632">
    <property type="protein sequence ID" value="CAF4503410.1"/>
    <property type="molecule type" value="Genomic_DNA"/>
</dbReference>
<accession>A0A820VQB0</accession>
<comment type="caution">
    <text evidence="4">The sequence shown here is derived from an EMBL/GenBank/DDBJ whole genome shotgun (WGS) entry which is preliminary data.</text>
</comment>
<sequence>MTDQNIINLRSAGPFADVTGPSTLGSGATGGTGDQRSSNLIHSRIQQRSHKKYFNYSSSIGHIFLVFSFVAHDLVDKFNIIENLCKNNPKDYQTLQTMIEYETSKDDKIGCVTLLRLLRALQFIYFFLKRAIVTPTGSSSTKQVAWDVYKETLHKRHNKALQLSIWLATATIPKREVLHETLLRGEIEPNTADKCFPIIEIVYRNVYKLYEDNDLLELVPL</sequence>
<keyword evidence="2" id="KW-0812">Transmembrane</keyword>
<name>A0A820VQB0_9BILA</name>
<dbReference type="Gene3D" id="1.10.3520.10">
    <property type="entry name" value="Glycolipid transfer protein"/>
    <property type="match status" value="1"/>
</dbReference>
<dbReference type="InterPro" id="IPR036497">
    <property type="entry name" value="GLTP_sf"/>
</dbReference>
<evidence type="ECO:0000256" key="1">
    <source>
        <dbReference type="SAM" id="MobiDB-lite"/>
    </source>
</evidence>
<reference evidence="4" key="1">
    <citation type="submission" date="2021-02" db="EMBL/GenBank/DDBJ databases">
        <authorList>
            <person name="Nowell W R."/>
        </authorList>
    </citation>
    <scope>NUCLEOTIDE SEQUENCE</scope>
</reference>
<dbReference type="SUPFAM" id="SSF110004">
    <property type="entry name" value="Glycolipid transfer protein, GLTP"/>
    <property type="match status" value="1"/>
</dbReference>
<gene>
    <name evidence="4" type="ORF">TSG867_LOCUS21279</name>
</gene>
<organism evidence="4 5">
    <name type="scientific">Rotaria socialis</name>
    <dbReference type="NCBI Taxonomy" id="392032"/>
    <lineage>
        <taxon>Eukaryota</taxon>
        <taxon>Metazoa</taxon>
        <taxon>Spiralia</taxon>
        <taxon>Gnathifera</taxon>
        <taxon>Rotifera</taxon>
        <taxon>Eurotatoria</taxon>
        <taxon>Bdelloidea</taxon>
        <taxon>Philodinida</taxon>
        <taxon>Philodinidae</taxon>
        <taxon>Rotaria</taxon>
    </lineage>
</organism>
<proteinExistence type="predicted"/>
<dbReference type="InterPro" id="IPR014830">
    <property type="entry name" value="Glycolipid_transfer_prot_dom"/>
</dbReference>
<feature type="transmembrane region" description="Helical" evidence="2">
    <location>
        <begin position="53"/>
        <end position="71"/>
    </location>
</feature>
<dbReference type="Pfam" id="PF08718">
    <property type="entry name" value="GLTP"/>
    <property type="match status" value="1"/>
</dbReference>
<keyword evidence="2" id="KW-0472">Membrane</keyword>
<keyword evidence="2" id="KW-1133">Transmembrane helix</keyword>
<dbReference type="Proteomes" id="UP000663862">
    <property type="component" value="Unassembled WGS sequence"/>
</dbReference>
<dbReference type="GO" id="GO:1902387">
    <property type="term" value="F:ceramide 1-phosphate binding"/>
    <property type="evidence" value="ECO:0007669"/>
    <property type="project" value="TreeGrafter"/>
</dbReference>
<evidence type="ECO:0000256" key="2">
    <source>
        <dbReference type="SAM" id="Phobius"/>
    </source>
</evidence>
<dbReference type="GO" id="GO:0005829">
    <property type="term" value="C:cytosol"/>
    <property type="evidence" value="ECO:0007669"/>
    <property type="project" value="TreeGrafter"/>
</dbReference>
<evidence type="ECO:0000313" key="5">
    <source>
        <dbReference type="Proteomes" id="UP000663862"/>
    </source>
</evidence>
<dbReference type="GO" id="GO:0016020">
    <property type="term" value="C:membrane"/>
    <property type="evidence" value="ECO:0007669"/>
    <property type="project" value="TreeGrafter"/>
</dbReference>
<dbReference type="PANTHER" id="PTHR10219:SF43">
    <property type="entry name" value="GLYCOLIPID TRANSFER PROTEIN DOMAIN-CONTAINING PROTEIN"/>
    <property type="match status" value="1"/>
</dbReference>